<dbReference type="PANTHER" id="PTHR35826:SF5">
    <property type="entry name" value="GENE 45521-RELATED"/>
    <property type="match status" value="1"/>
</dbReference>
<feature type="region of interest" description="Disordered" evidence="1">
    <location>
        <begin position="54"/>
        <end position="101"/>
    </location>
</feature>
<dbReference type="Proteomes" id="UP000694393">
    <property type="component" value="Unplaced"/>
</dbReference>
<feature type="domain" description="Sperm microtubule inner protein 1 C-terminal" evidence="2">
    <location>
        <begin position="50"/>
        <end position="148"/>
    </location>
</feature>
<evidence type="ECO:0000313" key="4">
    <source>
        <dbReference type="Proteomes" id="UP000694393"/>
    </source>
</evidence>
<evidence type="ECO:0000259" key="2">
    <source>
        <dbReference type="Pfam" id="PF22589"/>
    </source>
</evidence>
<organism evidence="3 4">
    <name type="scientific">Pelusios castaneus</name>
    <name type="common">West African mud turtle</name>
    <dbReference type="NCBI Taxonomy" id="367368"/>
    <lineage>
        <taxon>Eukaryota</taxon>
        <taxon>Metazoa</taxon>
        <taxon>Chordata</taxon>
        <taxon>Craniata</taxon>
        <taxon>Vertebrata</taxon>
        <taxon>Euteleostomi</taxon>
        <taxon>Archelosauria</taxon>
        <taxon>Testudinata</taxon>
        <taxon>Testudines</taxon>
        <taxon>Pleurodira</taxon>
        <taxon>Pelomedusidae</taxon>
        <taxon>Pelusios</taxon>
    </lineage>
</organism>
<dbReference type="AlphaFoldDB" id="A0A8C8RWA0"/>
<protein>
    <recommendedName>
        <fullName evidence="2">Sperm microtubule inner protein 1 C-terminal domain-containing protein</fullName>
    </recommendedName>
</protein>
<dbReference type="PANTHER" id="PTHR35826">
    <property type="entry name" value="PROTEIN ATP6V1FNB-LIKE"/>
    <property type="match status" value="1"/>
</dbReference>
<keyword evidence="4" id="KW-1185">Reference proteome</keyword>
<evidence type="ECO:0000256" key="1">
    <source>
        <dbReference type="SAM" id="MobiDB-lite"/>
    </source>
</evidence>
<dbReference type="Ensembl" id="ENSPCET00000010913.1">
    <property type="protein sequence ID" value="ENSPCEP00000010560.1"/>
    <property type="gene ID" value="ENSPCEG00000008379.1"/>
</dbReference>
<reference evidence="3" key="1">
    <citation type="submission" date="2025-08" db="UniProtKB">
        <authorList>
            <consortium name="Ensembl"/>
        </authorList>
    </citation>
    <scope>IDENTIFICATION</scope>
</reference>
<sequence>VGRQRNADEARRHRWKELIEKEAFGRVNWKVKYGHKFPRLEPCTGPRRKCFLPPICPPKEQEEGTGPPRIQEEGTGFRKQEDKGEEPLLEAMRPPTPKTQHLLYQGISREGKGRHLYLQERQLKSPEEKFHYPVLSSWEYGWRLGKEVLCELESVFLSNRS</sequence>
<name>A0A8C8RWA0_9SAUR</name>
<dbReference type="Pfam" id="PF22589">
    <property type="entry name" value="SPMIP1"/>
    <property type="match status" value="1"/>
</dbReference>
<dbReference type="InterPro" id="IPR054323">
    <property type="entry name" value="SPMIP1_C"/>
</dbReference>
<proteinExistence type="predicted"/>
<reference evidence="3" key="2">
    <citation type="submission" date="2025-09" db="UniProtKB">
        <authorList>
            <consortium name="Ensembl"/>
        </authorList>
    </citation>
    <scope>IDENTIFICATION</scope>
</reference>
<feature type="compositionally biased region" description="Basic and acidic residues" evidence="1">
    <location>
        <begin position="70"/>
        <end position="86"/>
    </location>
</feature>
<evidence type="ECO:0000313" key="3">
    <source>
        <dbReference type="Ensembl" id="ENSPCEP00000010560.1"/>
    </source>
</evidence>
<accession>A0A8C8RWA0</accession>